<evidence type="ECO:0000256" key="4">
    <source>
        <dbReference type="RuleBase" id="RU363090"/>
    </source>
</evidence>
<evidence type="ECO:0000256" key="3">
    <source>
        <dbReference type="ARBA" id="ARBA00022777"/>
    </source>
</evidence>
<evidence type="ECO:0000313" key="7">
    <source>
        <dbReference type="Proteomes" id="UP000005222"/>
    </source>
</evidence>
<keyword evidence="3 4" id="KW-0418">Kinase</keyword>
<dbReference type="SUPFAM" id="SSF56104">
    <property type="entry name" value="SAICAR synthase-like"/>
    <property type="match status" value="1"/>
</dbReference>
<dbReference type="PANTHER" id="PTHR12400">
    <property type="entry name" value="INOSITOL POLYPHOSPHATE KINASE"/>
    <property type="match status" value="1"/>
</dbReference>
<dbReference type="GO" id="GO:0005737">
    <property type="term" value="C:cytoplasm"/>
    <property type="evidence" value="ECO:0007669"/>
    <property type="project" value="TreeGrafter"/>
</dbReference>
<accession>G8YEL6</accession>
<feature type="region of interest" description="Disordered" evidence="5">
    <location>
        <begin position="218"/>
        <end position="246"/>
    </location>
</feature>
<comment type="similarity">
    <text evidence="1 4">Belongs to the inositol phosphokinase (IPK) family.</text>
</comment>
<dbReference type="GO" id="GO:0000824">
    <property type="term" value="F:inositol-1,4,5,6-tetrakisphosphate 3-kinase activity"/>
    <property type="evidence" value="ECO:0007669"/>
    <property type="project" value="TreeGrafter"/>
</dbReference>
<feature type="compositionally biased region" description="Basic and acidic residues" evidence="5">
    <location>
        <begin position="1"/>
        <end position="12"/>
    </location>
</feature>
<feature type="compositionally biased region" description="Basic and acidic residues" evidence="5">
    <location>
        <begin position="64"/>
        <end position="76"/>
    </location>
</feature>
<evidence type="ECO:0000256" key="1">
    <source>
        <dbReference type="ARBA" id="ARBA00007374"/>
    </source>
</evidence>
<feature type="region of interest" description="Disordered" evidence="5">
    <location>
        <begin position="1"/>
        <end position="114"/>
    </location>
</feature>
<evidence type="ECO:0000256" key="2">
    <source>
        <dbReference type="ARBA" id="ARBA00022679"/>
    </source>
</evidence>
<feature type="compositionally biased region" description="Basic and acidic residues" evidence="5">
    <location>
        <begin position="19"/>
        <end position="30"/>
    </location>
</feature>
<dbReference type="EC" id="2.7.-.-" evidence="4"/>
<feature type="region of interest" description="Disordered" evidence="5">
    <location>
        <begin position="476"/>
        <end position="504"/>
    </location>
</feature>
<reference evidence="6 7" key="1">
    <citation type="journal article" date="2012" name="G3 (Bethesda)">
        <title>Pichia sorbitophila, an interspecies yeast hybrid reveals early steps of genome resolution following polyploidization.</title>
        <authorList>
            <person name="Leh Louis V."/>
            <person name="Despons L."/>
            <person name="Friedrich A."/>
            <person name="Martin T."/>
            <person name="Durrens P."/>
            <person name="Casaregola S."/>
            <person name="Neuveglise C."/>
            <person name="Fairhead C."/>
            <person name="Marck C."/>
            <person name="Cruz J.A."/>
            <person name="Straub M.L."/>
            <person name="Kugler V."/>
            <person name="Sacerdot C."/>
            <person name="Uzunov Z."/>
            <person name="Thierry A."/>
            <person name="Weiss S."/>
            <person name="Bleykasten C."/>
            <person name="De Montigny J."/>
            <person name="Jacques N."/>
            <person name="Jung P."/>
            <person name="Lemaire M."/>
            <person name="Mallet S."/>
            <person name="Morel G."/>
            <person name="Richard G.F."/>
            <person name="Sarkar A."/>
            <person name="Savel G."/>
            <person name="Schacherer J."/>
            <person name="Seret M.L."/>
            <person name="Talla E."/>
            <person name="Samson G."/>
            <person name="Jubin C."/>
            <person name="Poulain J."/>
            <person name="Vacherie B."/>
            <person name="Barbe V."/>
            <person name="Pelletier E."/>
            <person name="Sherman D.J."/>
            <person name="Westhof E."/>
            <person name="Weissenbach J."/>
            <person name="Baret P.V."/>
            <person name="Wincker P."/>
            <person name="Gaillardin C."/>
            <person name="Dujon B."/>
            <person name="Souciet J.L."/>
        </authorList>
    </citation>
    <scope>NUCLEOTIDE SEQUENCE [LARGE SCALE GENOMIC DNA]</scope>
    <source>
        <strain evidence="7">ATCC MYA-4447 / BCRC 22081 / CBS 7064 / NBRC 10061 / NRRL Y-12695</strain>
    </source>
</reference>
<organism evidence="6 7">
    <name type="scientific">Pichia sorbitophila (strain ATCC MYA-4447 / BCRC 22081 / CBS 7064 / NBRC 10061 / NRRL Y-12695)</name>
    <name type="common">Hybrid yeast</name>
    <dbReference type="NCBI Taxonomy" id="559304"/>
    <lineage>
        <taxon>Eukaryota</taxon>
        <taxon>Fungi</taxon>
        <taxon>Dikarya</taxon>
        <taxon>Ascomycota</taxon>
        <taxon>Saccharomycotina</taxon>
        <taxon>Pichiomycetes</taxon>
        <taxon>Debaryomycetaceae</taxon>
        <taxon>Millerozyma</taxon>
    </lineage>
</organism>
<keyword evidence="2 4" id="KW-0808">Transferase</keyword>
<feature type="compositionally biased region" description="Polar residues" evidence="5">
    <location>
        <begin position="80"/>
        <end position="91"/>
    </location>
</feature>
<dbReference type="GO" id="GO:0008440">
    <property type="term" value="F:inositol-1,4,5-trisphosphate 3-kinase activity"/>
    <property type="evidence" value="ECO:0007669"/>
    <property type="project" value="TreeGrafter"/>
</dbReference>
<dbReference type="InterPro" id="IPR038286">
    <property type="entry name" value="IPK_sf"/>
</dbReference>
<dbReference type="FunCoup" id="G8YEL6">
    <property type="interactions" value="345"/>
</dbReference>
<feature type="compositionally biased region" description="Basic and acidic residues" evidence="5">
    <location>
        <begin position="476"/>
        <end position="491"/>
    </location>
</feature>
<dbReference type="OrthoDB" id="2573163at2759"/>
<dbReference type="HOGENOM" id="CLU_004422_1_0_1"/>
<name>G8YEL6_PICSO</name>
<feature type="compositionally biased region" description="Basic and acidic residues" evidence="5">
    <location>
        <begin position="218"/>
        <end position="232"/>
    </location>
</feature>
<feature type="compositionally biased region" description="Polar residues" evidence="5">
    <location>
        <begin position="492"/>
        <end position="502"/>
    </location>
</feature>
<gene>
    <name evidence="6" type="primary">Piso0_002277</name>
    <name evidence="6" type="ORF">GNLVRS01_PISO0I06696g</name>
</gene>
<dbReference type="EMBL" id="FO082051">
    <property type="protein sequence ID" value="CCE81615.1"/>
    <property type="molecule type" value="Genomic_DNA"/>
</dbReference>
<dbReference type="GO" id="GO:0005634">
    <property type="term" value="C:nucleus"/>
    <property type="evidence" value="ECO:0007669"/>
    <property type="project" value="TreeGrafter"/>
</dbReference>
<dbReference type="GO" id="GO:0032958">
    <property type="term" value="P:inositol phosphate biosynthetic process"/>
    <property type="evidence" value="ECO:0007669"/>
    <property type="project" value="InterPro"/>
</dbReference>
<proteinExistence type="inferred from homology"/>
<dbReference type="Pfam" id="PF03770">
    <property type="entry name" value="IPK"/>
    <property type="match status" value="1"/>
</dbReference>
<evidence type="ECO:0000256" key="5">
    <source>
        <dbReference type="SAM" id="MobiDB-lite"/>
    </source>
</evidence>
<evidence type="ECO:0000313" key="6">
    <source>
        <dbReference type="EMBL" id="CCE81615.1"/>
    </source>
</evidence>
<dbReference type="eggNOG" id="KOG1620">
    <property type="taxonomic scope" value="Eukaryota"/>
</dbReference>
<dbReference type="OMA" id="QYMGVLN"/>
<dbReference type="Proteomes" id="UP000005222">
    <property type="component" value="Chromosome I"/>
</dbReference>
<protein>
    <recommendedName>
        <fullName evidence="4">Kinase</fullName>
        <ecNumber evidence="4">2.7.-.-</ecNumber>
    </recommendedName>
</protein>
<dbReference type="InParanoid" id="G8YEL6"/>
<sequence length="781" mass="88527">MEQSLKETKPEMEAQEQGNGKKNDTSKESKPVVTGRKAARSLRLFRGDDDAIQELIELPELVSESDRGKGKLEDRPVVSSVYSPQKSNESGPKSPREADDQSAPDAQKGKQVVLDEIEPISSATYFPHTPADQVLIKLREPGASNGTKTHVLKADVEFDHSVDGDITNIQNYTPFLSHSVSQEKVDDLTEKLKHASVTGEIDRVKKVSFLGDSKTCRLETEPEKSKESEQESKVPSGNEVEEDQGEDVFPLAVELRPFKNKVGGHTAIFRFSRKAVCKALMNRENLWYEAVELRHPELLEFMPKYVGVLNVRYSSLIREESNSQSATRENSTCEGMLESHMKGNQIYPFEGKEDRLPPEVVLDDNKHIIPEMLWKQYSHSFPSPNDAFVNKEGNFHTPVDIAERDFMSSSSEPFYNHDNIVSAGSSNIGSTSVNKDLQVQVLQEVFSPSNKKRADQDEEIFTMDDDSAQINVDHNMEKGTGQKDLDDERRSSITTQNSGSSQKFRKHTRFERFILLEDLTADMKKPCVLDLKMGTRQYGVEAKPSKQQSQREKCLKTTSRKLGVRVCGLQVWDVVRNRYHIRDKYFGRRIKEGREFCTVLSRFLYDGKSKFSIIIKIPNLIRQLQQLYKIFKQLKDYRMYGSSILLMYDGLQEENDDIKVRIIDFAQSVIAESSLPASTTIPPKNAGLPDMGYLRGVRTLISYFKIIFRIFTGADYESIEGCKNVLSTISPSGPAFVNHWSDEDDDHDLSDSDDELGAMCVRPDQFDCDYPQYSDDEGISE</sequence>
<dbReference type="GO" id="GO:0046854">
    <property type="term" value="P:phosphatidylinositol phosphate biosynthetic process"/>
    <property type="evidence" value="ECO:0007669"/>
    <property type="project" value="TreeGrafter"/>
</dbReference>
<dbReference type="InterPro" id="IPR005522">
    <property type="entry name" value="IPK"/>
</dbReference>
<dbReference type="PANTHER" id="PTHR12400:SF21">
    <property type="entry name" value="KINASE"/>
    <property type="match status" value="1"/>
</dbReference>
<dbReference type="Gene3D" id="3.30.470.160">
    <property type="entry name" value="Inositol polyphosphate kinase"/>
    <property type="match status" value="1"/>
</dbReference>
<dbReference type="AlphaFoldDB" id="G8YEL6"/>
<keyword evidence="7" id="KW-1185">Reference proteome</keyword>
<dbReference type="STRING" id="559304.G8YEL6"/>